<dbReference type="AlphaFoldDB" id="A0A0M0L5J4"/>
<proteinExistence type="predicted"/>
<organism evidence="2 3">
    <name type="scientific">Priestia koreensis</name>
    <dbReference type="NCBI Taxonomy" id="284581"/>
    <lineage>
        <taxon>Bacteria</taxon>
        <taxon>Bacillati</taxon>
        <taxon>Bacillota</taxon>
        <taxon>Bacilli</taxon>
        <taxon>Bacillales</taxon>
        <taxon>Bacillaceae</taxon>
        <taxon>Priestia</taxon>
    </lineage>
</organism>
<comment type="caution">
    <text evidence="2">The sequence shown here is derived from an EMBL/GenBank/DDBJ whole genome shotgun (WGS) entry which is preliminary data.</text>
</comment>
<evidence type="ECO:0000313" key="2">
    <source>
        <dbReference type="EMBL" id="KOO46132.1"/>
    </source>
</evidence>
<protein>
    <submittedName>
        <fullName evidence="2">Permease</fullName>
    </submittedName>
</protein>
<keyword evidence="1" id="KW-0472">Membrane</keyword>
<keyword evidence="1" id="KW-1133">Transmembrane helix</keyword>
<sequence>MNKVRLIGLIPILLLVVGPVFANSVEPYVLGMPFLLFYILIAVLLTSVCMTVLYVLDPKNKEEMDS</sequence>
<dbReference type="PANTHER" id="PTHR40034:SF1">
    <property type="entry name" value="BSL5891 PROTEIN"/>
    <property type="match status" value="1"/>
</dbReference>
<dbReference type="EMBL" id="LILC01000013">
    <property type="protein sequence ID" value="KOO46132.1"/>
    <property type="molecule type" value="Genomic_DNA"/>
</dbReference>
<dbReference type="Proteomes" id="UP000037558">
    <property type="component" value="Unassembled WGS sequence"/>
</dbReference>
<dbReference type="PANTHER" id="PTHR40034">
    <property type="entry name" value="BSL5891 PROTEIN"/>
    <property type="match status" value="1"/>
</dbReference>
<reference evidence="3" key="1">
    <citation type="submission" date="2015-08" db="EMBL/GenBank/DDBJ databases">
        <title>Fjat-14210 dsm16467.</title>
        <authorList>
            <person name="Liu B."/>
            <person name="Wang J."/>
            <person name="Zhu Y."/>
            <person name="Liu G."/>
            <person name="Chen Q."/>
            <person name="Chen Z."/>
            <person name="Lan J."/>
            <person name="Che J."/>
            <person name="Ge C."/>
            <person name="Shi H."/>
            <person name="Pan Z."/>
            <person name="Liu X."/>
        </authorList>
    </citation>
    <scope>NUCLEOTIDE SEQUENCE [LARGE SCALE GENOMIC DNA]</scope>
    <source>
        <strain evidence="3">DSM 16467</strain>
    </source>
</reference>
<evidence type="ECO:0000256" key="1">
    <source>
        <dbReference type="SAM" id="Phobius"/>
    </source>
</evidence>
<dbReference type="OrthoDB" id="3628949at2"/>
<gene>
    <name evidence="2" type="ORF">AMD01_09695</name>
</gene>
<name>A0A0M0L5J4_9BACI</name>
<keyword evidence="1" id="KW-0812">Transmembrane</keyword>
<accession>A0A0M0L5J4</accession>
<evidence type="ECO:0000313" key="3">
    <source>
        <dbReference type="Proteomes" id="UP000037558"/>
    </source>
</evidence>
<keyword evidence="3" id="KW-1185">Reference proteome</keyword>
<feature type="transmembrane region" description="Helical" evidence="1">
    <location>
        <begin position="32"/>
        <end position="56"/>
    </location>
</feature>
<dbReference type="RefSeq" id="WP_053401199.1">
    <property type="nucleotide sequence ID" value="NZ_LILC01000013.1"/>
</dbReference>
<dbReference type="PATRIC" id="fig|284581.3.peg.2015"/>
<dbReference type="STRING" id="284581.AMD01_09695"/>
<dbReference type="InterPro" id="IPR021741">
    <property type="entry name" value="DUF3311"/>
</dbReference>
<dbReference type="Pfam" id="PF11755">
    <property type="entry name" value="DUF3311"/>
    <property type="match status" value="1"/>
</dbReference>